<dbReference type="SMART" id="SM00283">
    <property type="entry name" value="MA"/>
    <property type="match status" value="1"/>
</dbReference>
<name>A0A1Y5E9C3_COLPS</name>
<proteinExistence type="predicted"/>
<evidence type="ECO:0000259" key="5">
    <source>
        <dbReference type="PROSITE" id="PS50111"/>
    </source>
</evidence>
<dbReference type="SUPFAM" id="SSF58104">
    <property type="entry name" value="Methyl-accepting chemotaxis protein (MCP) signaling domain"/>
    <property type="match status" value="1"/>
</dbReference>
<comment type="caution">
    <text evidence="6">The sequence shown here is derived from an EMBL/GenBank/DDBJ whole genome shotgun (WGS) entry which is preliminary data.</text>
</comment>
<evidence type="ECO:0000256" key="1">
    <source>
        <dbReference type="ARBA" id="ARBA00004370"/>
    </source>
</evidence>
<dbReference type="InterPro" id="IPR004089">
    <property type="entry name" value="MCPsignal_dom"/>
</dbReference>
<dbReference type="GO" id="GO:0007165">
    <property type="term" value="P:signal transduction"/>
    <property type="evidence" value="ECO:0007669"/>
    <property type="project" value="UniProtKB-KW"/>
</dbReference>
<feature type="transmembrane region" description="Helical" evidence="4">
    <location>
        <begin position="20"/>
        <end position="38"/>
    </location>
</feature>
<feature type="domain" description="Methyl-accepting transducer" evidence="5">
    <location>
        <begin position="148"/>
        <end position="370"/>
    </location>
</feature>
<sequence length="491" mass="54338">MNKSTKVSANIPLLRTKLKIYAIALALVAFAMFIYVFFMHGLDWFILAAALIVALISAKIFTGFSAYLTTLKNINDVLIMANKGQLTKRITQTKGQGEVGKVAWELNEFFDILENYFNEVNTCFRYAVNNDFSRPTFPTALPGLLKSSLQHINKSLEAMNKNVEFISQNALTSELYELNTHNLIDDLHGSQRDFTKITEEVTQVEILAQENVASAEVSNTVVKEINLALKSINDNAASVADVVSVLNEDSQEISTALSAITAIADQTNLLALNASIEAARAGEHGRGFAVVADEVKALSSRTKEIADEISSILQSFSQRVIDITEQAEQSVSLTSSANSLIDNVHENIETLLASAIKTTECVNKAKDQASGSLVKADLMVFKQNAYRVISNSDADESREIVSVDYHDCLFGQWYFGEQGERFRDTTSFAQIDLPHQQIHQSIMNALSLSEENWQGDKEIRSSIVANIKEMELSSQTLHNKIDMMVAEKNTN</sequence>
<dbReference type="InterPro" id="IPR025991">
    <property type="entry name" value="Chemoreceptor_zinc-bind_dom"/>
</dbReference>
<keyword evidence="4" id="KW-0812">Transmembrane</keyword>
<accession>A0A1Y5E9C3</accession>
<evidence type="ECO:0000313" key="6">
    <source>
        <dbReference type="EMBL" id="OUR79313.1"/>
    </source>
</evidence>
<reference evidence="7" key="1">
    <citation type="journal article" date="2017" name="Proc. Natl. Acad. Sci. U.S.A.">
        <title>Simulation of Deepwater Horizon oil plume reveals substrate specialization within a complex community of hydrocarbon degraders.</title>
        <authorList>
            <person name="Hu P."/>
            <person name="Dubinsky E.A."/>
            <person name="Probst A.J."/>
            <person name="Wang J."/>
            <person name="Sieber C.M.K."/>
            <person name="Tom L.M."/>
            <person name="Gardinali P."/>
            <person name="Banfield J.F."/>
            <person name="Atlas R.M."/>
            <person name="Andersen G.L."/>
        </authorList>
    </citation>
    <scope>NUCLEOTIDE SEQUENCE [LARGE SCALE GENOMIC DNA]</scope>
</reference>
<gene>
    <name evidence="6" type="ORF">A9Q75_12410</name>
</gene>
<dbReference type="EMBL" id="MAAF01000073">
    <property type="protein sequence ID" value="OUR79313.1"/>
    <property type="molecule type" value="Genomic_DNA"/>
</dbReference>
<dbReference type="Gene3D" id="1.10.287.950">
    <property type="entry name" value="Methyl-accepting chemotaxis protein"/>
    <property type="match status" value="1"/>
</dbReference>
<protein>
    <recommendedName>
        <fullName evidence="5">Methyl-accepting transducer domain-containing protein</fullName>
    </recommendedName>
</protein>
<evidence type="ECO:0000256" key="4">
    <source>
        <dbReference type="SAM" id="Phobius"/>
    </source>
</evidence>
<dbReference type="GO" id="GO:0016020">
    <property type="term" value="C:membrane"/>
    <property type="evidence" value="ECO:0007669"/>
    <property type="project" value="UniProtKB-SubCell"/>
</dbReference>
<dbReference type="PROSITE" id="PS50111">
    <property type="entry name" value="CHEMOTAXIS_TRANSDUC_2"/>
    <property type="match status" value="1"/>
</dbReference>
<dbReference type="Gene3D" id="1.20.120.1530">
    <property type="match status" value="1"/>
</dbReference>
<keyword evidence="2 3" id="KW-0807">Transducer</keyword>
<dbReference type="PANTHER" id="PTHR32089:SF112">
    <property type="entry name" value="LYSOZYME-LIKE PROTEIN-RELATED"/>
    <property type="match status" value="1"/>
</dbReference>
<dbReference type="PANTHER" id="PTHR32089">
    <property type="entry name" value="METHYL-ACCEPTING CHEMOTAXIS PROTEIN MCPB"/>
    <property type="match status" value="1"/>
</dbReference>
<dbReference type="Pfam" id="PF13682">
    <property type="entry name" value="CZB"/>
    <property type="match status" value="1"/>
</dbReference>
<comment type="subcellular location">
    <subcellularLocation>
        <location evidence="1">Membrane</location>
    </subcellularLocation>
</comment>
<evidence type="ECO:0000313" key="7">
    <source>
        <dbReference type="Proteomes" id="UP000243053"/>
    </source>
</evidence>
<dbReference type="AlphaFoldDB" id="A0A1Y5E9C3"/>
<dbReference type="Pfam" id="PF00015">
    <property type="entry name" value="MCPsignal"/>
    <property type="match status" value="1"/>
</dbReference>
<evidence type="ECO:0000256" key="2">
    <source>
        <dbReference type="ARBA" id="ARBA00023224"/>
    </source>
</evidence>
<feature type="transmembrane region" description="Helical" evidence="4">
    <location>
        <begin position="44"/>
        <end position="68"/>
    </location>
</feature>
<keyword evidence="4" id="KW-1133">Transmembrane helix</keyword>
<dbReference type="Gene3D" id="1.20.120.30">
    <property type="entry name" value="Aspartate receptor, ligand-binding domain"/>
    <property type="match status" value="1"/>
</dbReference>
<keyword evidence="4" id="KW-0472">Membrane</keyword>
<evidence type="ECO:0000256" key="3">
    <source>
        <dbReference type="PROSITE-ProRule" id="PRU00284"/>
    </source>
</evidence>
<organism evidence="6 7">
    <name type="scientific">Colwellia psychrerythraea</name>
    <name type="common">Vibrio psychroerythus</name>
    <dbReference type="NCBI Taxonomy" id="28229"/>
    <lineage>
        <taxon>Bacteria</taxon>
        <taxon>Pseudomonadati</taxon>
        <taxon>Pseudomonadota</taxon>
        <taxon>Gammaproteobacteria</taxon>
        <taxon>Alteromonadales</taxon>
        <taxon>Colwelliaceae</taxon>
        <taxon>Colwellia</taxon>
    </lineage>
</organism>
<dbReference type="GO" id="GO:0006935">
    <property type="term" value="P:chemotaxis"/>
    <property type="evidence" value="ECO:0007669"/>
    <property type="project" value="UniProtKB-ARBA"/>
</dbReference>
<dbReference type="Proteomes" id="UP000243053">
    <property type="component" value="Unassembled WGS sequence"/>
</dbReference>